<organism evidence="1 3">
    <name type="scientific">Streptococcus suis</name>
    <dbReference type="NCBI Taxonomy" id="1307"/>
    <lineage>
        <taxon>Bacteria</taxon>
        <taxon>Bacillati</taxon>
        <taxon>Bacillota</taxon>
        <taxon>Bacilli</taxon>
        <taxon>Lactobacillales</taxon>
        <taxon>Streptococcaceae</taxon>
        <taxon>Streptococcus</taxon>
    </lineage>
</organism>
<dbReference type="EMBL" id="JANFMP010000027">
    <property type="protein sequence ID" value="MDG4527491.1"/>
    <property type="molecule type" value="Genomic_DNA"/>
</dbReference>
<dbReference type="RefSeq" id="WP_033875477.1">
    <property type="nucleotide sequence ID" value="NZ_CP024974.1"/>
</dbReference>
<proteinExistence type="predicted"/>
<name>A0A2I5KFU3_STRSU</name>
<comment type="caution">
    <text evidence="1">The sequence shown here is derived from an EMBL/GenBank/DDBJ whole genome shotgun (WGS) entry which is preliminary data.</text>
</comment>
<evidence type="ECO:0008006" key="4">
    <source>
        <dbReference type="Google" id="ProtNLM"/>
    </source>
</evidence>
<reference evidence="1" key="1">
    <citation type="submission" date="2022-07" db="EMBL/GenBank/DDBJ databases">
        <title>Whole Genome Sequencing of Streptococcus suis.</title>
        <authorList>
            <person name="Dai X."/>
            <person name="Huang J."/>
            <person name="Wang L."/>
        </authorList>
    </citation>
    <scope>NUCLEOTIDE SEQUENCE</scope>
    <source>
        <strain evidence="1">XNB2</strain>
    </source>
</reference>
<dbReference type="AlphaFoldDB" id="A0A2I5KFU3"/>
<reference evidence="2" key="2">
    <citation type="submission" date="2023-07" db="EMBL/GenBank/DDBJ databases">
        <title>Characterization of virulence traits, antimicrobial resistance genes carried by mobile genetic elements and competence in Streptococcus suis strains isolated in France.</title>
        <authorList>
            <person name="Dechene-Tempier M."/>
            <person name="Marois-Crehan C."/>
            <person name="De Boisseson C."/>
            <person name="Lucas P."/>
            <person name="Bougeard S."/>
            <person name="Libante V."/>
            <person name="Payot S."/>
        </authorList>
    </citation>
    <scope>NUCLEOTIDE SEQUENCE</scope>
    <source>
        <strain evidence="2">1532</strain>
    </source>
</reference>
<dbReference type="Proteomes" id="UP001152875">
    <property type="component" value="Unassembled WGS sequence"/>
</dbReference>
<evidence type="ECO:0000313" key="3">
    <source>
        <dbReference type="Proteomes" id="UP001152875"/>
    </source>
</evidence>
<dbReference type="Proteomes" id="UP001272448">
    <property type="component" value="Unassembled WGS sequence"/>
</dbReference>
<sequence>MVNNVFSYQNRVNQIEEMLSGYNQLKQLAGNPLIQISQNLTKTLESSLVVAIYSLSEQLLKYSIYSILEIEFEEERKTAKDKFILKQMPIENFPITPTLDRIKKEIKVYSSEFKLFLPASCENYKNAYIELLNARHEFAHANNHTDDIDFLSALKFIEYLKLQYEEFEGRGYINKISLLSEQLAKFRKIDNYQGFECLYLSKKSNLDTLVREIDTMFNTDTKYDIDYLNDILEVLNDIYKEFQFINEDNFASDFSPLLEKL</sequence>
<accession>A0A2I5KFU3</accession>
<evidence type="ECO:0000313" key="2">
    <source>
        <dbReference type="EMBL" id="MDW8634508.1"/>
    </source>
</evidence>
<dbReference type="EMBL" id="JAUTFT010000002">
    <property type="protein sequence ID" value="MDW8634508.1"/>
    <property type="molecule type" value="Genomic_DNA"/>
</dbReference>
<evidence type="ECO:0000313" key="1">
    <source>
        <dbReference type="EMBL" id="MDG4527491.1"/>
    </source>
</evidence>
<gene>
    <name evidence="1" type="ORF">NOL13_08865</name>
    <name evidence="2" type="ORF">Q7V77_02045</name>
</gene>
<protein>
    <recommendedName>
        <fullName evidence="4">RiboL-PSP-HEPN domain-containing protein</fullName>
    </recommendedName>
</protein>